<evidence type="ECO:0000256" key="4">
    <source>
        <dbReference type="ARBA" id="ARBA00023172"/>
    </source>
</evidence>
<organism evidence="7 9">
    <name type="scientific">Testudinibacter aquarius</name>
    <dbReference type="NCBI Taxonomy" id="1524974"/>
    <lineage>
        <taxon>Bacteria</taxon>
        <taxon>Pseudomonadati</taxon>
        <taxon>Pseudomonadota</taxon>
        <taxon>Gammaproteobacteria</taxon>
        <taxon>Pasteurellales</taxon>
        <taxon>Pasteurellaceae</taxon>
        <taxon>Testudinibacter</taxon>
    </lineage>
</organism>
<dbReference type="Pfam" id="PF02646">
    <property type="entry name" value="RmuC"/>
    <property type="match status" value="1"/>
</dbReference>
<evidence type="ECO:0000256" key="3">
    <source>
        <dbReference type="ARBA" id="ARBA00023054"/>
    </source>
</evidence>
<evidence type="ECO:0000256" key="2">
    <source>
        <dbReference type="ARBA" id="ARBA00009840"/>
    </source>
</evidence>
<proteinExistence type="inferred from homology"/>
<keyword evidence="6" id="KW-0812">Transmembrane</keyword>
<dbReference type="EMBL" id="SMCP01000002">
    <property type="protein sequence ID" value="TCV89359.1"/>
    <property type="molecule type" value="Genomic_DNA"/>
</dbReference>
<dbReference type="EMBL" id="VDGV01000012">
    <property type="protein sequence ID" value="TNG93141.1"/>
    <property type="molecule type" value="Genomic_DNA"/>
</dbReference>
<feature type="coiled-coil region" evidence="5">
    <location>
        <begin position="48"/>
        <end position="205"/>
    </location>
</feature>
<evidence type="ECO:0000256" key="6">
    <source>
        <dbReference type="SAM" id="Phobius"/>
    </source>
</evidence>
<evidence type="ECO:0000313" key="10">
    <source>
        <dbReference type="Proteomes" id="UP000305526"/>
    </source>
</evidence>
<evidence type="ECO:0000256" key="5">
    <source>
        <dbReference type="SAM" id="Coils"/>
    </source>
</evidence>
<dbReference type="Gene3D" id="1.10.287.1490">
    <property type="match status" value="1"/>
</dbReference>
<keyword evidence="4" id="KW-0233">DNA recombination</keyword>
<evidence type="ECO:0000256" key="1">
    <source>
        <dbReference type="ARBA" id="ARBA00003416"/>
    </source>
</evidence>
<keyword evidence="6" id="KW-0472">Membrane</keyword>
<evidence type="ECO:0000313" key="7">
    <source>
        <dbReference type="EMBL" id="TCV89359.1"/>
    </source>
</evidence>
<dbReference type="RefSeq" id="WP_132965213.1">
    <property type="nucleotide sequence ID" value="NZ_LEKL01000012.1"/>
</dbReference>
<name>A0A4V2W2U1_9PAST</name>
<accession>A0A4V2W2U1</accession>
<keyword evidence="6" id="KW-1133">Transmembrane helix</keyword>
<sequence length="537" mass="61663">MTELNQNQWLLICAVLTALCLLLFFIAVRYKRDSQELQQDLNKNIDDFNQLLEKYDSVQQLRETLQQRMIQAQTRSEGLQQRLEERDEKISYLQQEFDQLQQRNESINRNITELKERYGSASAQAQSLQQQLLHSQSAVEQKEQSLQQQRQQLSELAQQLTELKTTLSEKEKNFAEQQHNFEQSKQQLSVEFQNLANRILEEKSQAFRQSNQHSIDSLLKPFREQIESFQKRVNEVHSEAIKGNTALEGEIKKVLEIGLSMSQEANNLTSALKGSKKTAGNWGEMQLERSLQLAGLVAGDHYATQASFQDSDGKRKQPDFIVKLPDDKHLIIDSKVSLVDYERAVGSEEEEQQQHYLSEHVKAIRNHINELSNKDYSNLIGMRSPNFVLMFIPIEPAYIEAMKLDRTLFNDAYNKNVILVSHTTLMPILRTVANLWRIERGNSEAREISERAGELYNQVSLLAERLQKLGGSLTAANNHYNNTVTALVGNQGLYGKVERFKTLSAKVTKTLPEVETLQSNIETDRLVILLDEQITGE</sequence>
<dbReference type="PANTHER" id="PTHR30563:SF0">
    <property type="entry name" value="DNA RECOMBINATION PROTEIN RMUC"/>
    <property type="match status" value="1"/>
</dbReference>
<comment type="caution">
    <text evidence="7">The sequence shown here is derived from an EMBL/GenBank/DDBJ whole genome shotgun (WGS) entry which is preliminary data.</text>
</comment>
<keyword evidence="3 5" id="KW-0175">Coiled coil</keyword>
<dbReference type="GO" id="GO:0006310">
    <property type="term" value="P:DNA recombination"/>
    <property type="evidence" value="ECO:0007669"/>
    <property type="project" value="UniProtKB-KW"/>
</dbReference>
<keyword evidence="10" id="KW-1185">Reference proteome</keyword>
<reference evidence="7 9" key="1">
    <citation type="submission" date="2019-03" db="EMBL/GenBank/DDBJ databases">
        <title>Genomic Encyclopedia of Type Strains, Phase IV (KMG-IV): sequencing the most valuable type-strain genomes for metagenomic binning, comparative biology and taxonomic classification.</title>
        <authorList>
            <person name="Goeker M."/>
        </authorList>
    </citation>
    <scope>NUCLEOTIDE SEQUENCE [LARGE SCALE GENOMIC DNA]</scope>
    <source>
        <strain evidence="7 9">DSM 28140</strain>
    </source>
</reference>
<gene>
    <name evidence="8" type="primary">rmuC</name>
    <name evidence="7" type="ORF">EDC16_102236</name>
    <name evidence="8" type="ORF">FHQ21_02325</name>
</gene>
<comment type="function">
    <text evidence="1">Involved in DNA recombination.</text>
</comment>
<evidence type="ECO:0000313" key="9">
    <source>
        <dbReference type="Proteomes" id="UP000294619"/>
    </source>
</evidence>
<dbReference type="SUPFAM" id="SSF57997">
    <property type="entry name" value="Tropomyosin"/>
    <property type="match status" value="1"/>
</dbReference>
<feature type="transmembrane region" description="Helical" evidence="6">
    <location>
        <begin position="6"/>
        <end position="28"/>
    </location>
</feature>
<dbReference type="InterPro" id="IPR003798">
    <property type="entry name" value="DNA_recombination_RmuC"/>
</dbReference>
<dbReference type="PANTHER" id="PTHR30563">
    <property type="entry name" value="DNA RECOMBINATION PROTEIN RMUC"/>
    <property type="match status" value="1"/>
</dbReference>
<dbReference type="Proteomes" id="UP000294619">
    <property type="component" value="Unassembled WGS sequence"/>
</dbReference>
<protein>
    <submittedName>
        <fullName evidence="7">DNA recombination protein RmuC</fullName>
    </submittedName>
</protein>
<dbReference type="Proteomes" id="UP000305526">
    <property type="component" value="Unassembled WGS sequence"/>
</dbReference>
<reference evidence="8 10" key="2">
    <citation type="submission" date="2019-05" db="EMBL/GenBank/DDBJ databases">
        <title>Pasteurellaceae isolates from reptiles.</title>
        <authorList>
            <person name="Bojesen A.M."/>
            <person name="Lund E."/>
        </authorList>
    </citation>
    <scope>NUCLEOTIDE SEQUENCE [LARGE SCALE GENOMIC DNA]</scope>
    <source>
        <strain evidence="8 10">ELNT2x</strain>
    </source>
</reference>
<evidence type="ECO:0000313" key="8">
    <source>
        <dbReference type="EMBL" id="TNG93141.1"/>
    </source>
</evidence>
<comment type="similarity">
    <text evidence="2">Belongs to the RmuC family.</text>
</comment>
<dbReference type="AlphaFoldDB" id="A0A4V2W2U1"/>